<keyword evidence="4" id="KW-0611">Plant defense</keyword>
<protein>
    <recommendedName>
        <fullName evidence="6">Defensin-like domain-containing protein</fullName>
    </recommendedName>
</protein>
<keyword evidence="8" id="KW-1185">Reference proteome</keyword>
<keyword evidence="2" id="KW-0929">Antimicrobial</keyword>
<dbReference type="Pfam" id="PF24552">
    <property type="entry name" value="Defensin"/>
    <property type="match status" value="1"/>
</dbReference>
<evidence type="ECO:0000256" key="1">
    <source>
        <dbReference type="ARBA" id="ARBA00006722"/>
    </source>
</evidence>
<keyword evidence="5" id="KW-1015">Disulfide bond</keyword>
<reference evidence="8" key="1">
    <citation type="journal article" date="2013" name="Nat. Genet.">
        <title>The Capsella rubella genome and the genomic consequences of rapid mating system evolution.</title>
        <authorList>
            <person name="Slotte T."/>
            <person name="Hazzouri K.M."/>
            <person name="Agren J.A."/>
            <person name="Koenig D."/>
            <person name="Maumus F."/>
            <person name="Guo Y.L."/>
            <person name="Steige K."/>
            <person name="Platts A.E."/>
            <person name="Escobar J.S."/>
            <person name="Newman L.K."/>
            <person name="Wang W."/>
            <person name="Mandakova T."/>
            <person name="Vello E."/>
            <person name="Smith L.M."/>
            <person name="Henz S.R."/>
            <person name="Steffen J."/>
            <person name="Takuno S."/>
            <person name="Brandvain Y."/>
            <person name="Coop G."/>
            <person name="Andolfatto P."/>
            <person name="Hu T.T."/>
            <person name="Blanchette M."/>
            <person name="Clark R.M."/>
            <person name="Quesneville H."/>
            <person name="Nordborg M."/>
            <person name="Gaut B.S."/>
            <person name="Lysak M.A."/>
            <person name="Jenkins J."/>
            <person name="Grimwood J."/>
            <person name="Chapman J."/>
            <person name="Prochnik S."/>
            <person name="Shu S."/>
            <person name="Rokhsar D."/>
            <person name="Schmutz J."/>
            <person name="Weigel D."/>
            <person name="Wright S.I."/>
        </authorList>
    </citation>
    <scope>NUCLEOTIDE SEQUENCE [LARGE SCALE GENOMIC DNA]</scope>
    <source>
        <strain evidence="8">cv. Monte Gargano</strain>
    </source>
</reference>
<dbReference type="InterPro" id="IPR056373">
    <property type="entry name" value="Defensin-like_dom"/>
</dbReference>
<name>R0I6A6_9BRAS</name>
<dbReference type="Proteomes" id="UP000029121">
    <property type="component" value="Unassembled WGS sequence"/>
</dbReference>
<comment type="similarity">
    <text evidence="1">Belongs to the DEFL family.</text>
</comment>
<dbReference type="EMBL" id="KB870807">
    <property type="protein sequence ID" value="EOA31943.1"/>
    <property type="molecule type" value="Genomic_DNA"/>
</dbReference>
<evidence type="ECO:0000259" key="6">
    <source>
        <dbReference type="Pfam" id="PF24552"/>
    </source>
</evidence>
<dbReference type="AlphaFoldDB" id="R0I6A6"/>
<organism evidence="7 8">
    <name type="scientific">Capsella rubella</name>
    <dbReference type="NCBI Taxonomy" id="81985"/>
    <lineage>
        <taxon>Eukaryota</taxon>
        <taxon>Viridiplantae</taxon>
        <taxon>Streptophyta</taxon>
        <taxon>Embryophyta</taxon>
        <taxon>Tracheophyta</taxon>
        <taxon>Spermatophyta</taxon>
        <taxon>Magnoliopsida</taxon>
        <taxon>eudicotyledons</taxon>
        <taxon>Gunneridae</taxon>
        <taxon>Pentapetalae</taxon>
        <taxon>rosids</taxon>
        <taxon>malvids</taxon>
        <taxon>Brassicales</taxon>
        <taxon>Brassicaceae</taxon>
        <taxon>Camelineae</taxon>
        <taxon>Capsella</taxon>
    </lineage>
</organism>
<evidence type="ECO:0000313" key="7">
    <source>
        <dbReference type="EMBL" id="EOA31943.1"/>
    </source>
</evidence>
<keyword evidence="3" id="KW-0295">Fungicide</keyword>
<gene>
    <name evidence="7" type="ORF">CARUB_v10015183mg</name>
</gene>
<sequence length="71" mass="7884">MPCPIYATSSSTNCVDAESKRKFSFDNCSTLCTPKYGWFECMTDCYLADFNNGGDCASPSPKEPKRCCCQK</sequence>
<dbReference type="GO" id="GO:0031640">
    <property type="term" value="P:killing of cells of another organism"/>
    <property type="evidence" value="ECO:0007669"/>
    <property type="project" value="UniProtKB-KW"/>
</dbReference>
<accession>R0I6A6</accession>
<evidence type="ECO:0000256" key="4">
    <source>
        <dbReference type="ARBA" id="ARBA00022821"/>
    </source>
</evidence>
<feature type="domain" description="Defensin-like" evidence="6">
    <location>
        <begin position="26"/>
        <end position="71"/>
    </location>
</feature>
<dbReference type="GO" id="GO:0050832">
    <property type="term" value="P:defense response to fungus"/>
    <property type="evidence" value="ECO:0007669"/>
    <property type="project" value="UniProtKB-KW"/>
</dbReference>
<evidence type="ECO:0000256" key="2">
    <source>
        <dbReference type="ARBA" id="ARBA00022529"/>
    </source>
</evidence>
<evidence type="ECO:0000256" key="5">
    <source>
        <dbReference type="ARBA" id="ARBA00023157"/>
    </source>
</evidence>
<proteinExistence type="inferred from homology"/>
<evidence type="ECO:0000256" key="3">
    <source>
        <dbReference type="ARBA" id="ARBA00022577"/>
    </source>
</evidence>
<evidence type="ECO:0000313" key="8">
    <source>
        <dbReference type="Proteomes" id="UP000029121"/>
    </source>
</evidence>